<dbReference type="RefSeq" id="WP_213236591.1">
    <property type="nucleotide sequence ID" value="NZ_JAHBCL010000012.1"/>
</dbReference>
<evidence type="ECO:0000313" key="6">
    <source>
        <dbReference type="Proteomes" id="UP000746471"/>
    </source>
</evidence>
<dbReference type="InterPro" id="IPR008567">
    <property type="entry name" value="BKACE"/>
</dbReference>
<evidence type="ECO:0000313" key="5">
    <source>
        <dbReference type="EMBL" id="MBS7526734.1"/>
    </source>
</evidence>
<keyword evidence="6" id="KW-1185">Reference proteome</keyword>
<comment type="caution">
    <text evidence="5">The sequence shown here is derived from an EMBL/GenBank/DDBJ whole genome shotgun (WGS) entry which is preliminary data.</text>
</comment>
<dbReference type="PANTHER" id="PTHR37418:SF2">
    <property type="entry name" value="3-KETO-5-AMINOHEXANOATE CLEAVAGE ENZYME"/>
    <property type="match status" value="1"/>
</dbReference>
<keyword evidence="4" id="KW-0862">Zinc</keyword>
<reference evidence="5 6" key="1">
    <citation type="submission" date="2021-05" db="EMBL/GenBank/DDBJ databases">
        <title>Fusibacter ferrireducens sp. nov., an anaerobic, sulfur- and Fe-reducing bacterium isolated from the mangrove sediment.</title>
        <authorList>
            <person name="Qiu D."/>
        </authorList>
    </citation>
    <scope>NUCLEOTIDE SEQUENCE [LARGE SCALE GENOMIC DNA]</scope>
    <source>
        <strain evidence="5 6">DSM 12116</strain>
    </source>
</reference>
<keyword evidence="3" id="KW-0479">Metal-binding</keyword>
<protein>
    <submittedName>
        <fullName evidence="5">3-keto-5-aminohexanoate cleavage protein</fullName>
    </submittedName>
</protein>
<accession>A0ABS5PNI4</accession>
<comment type="cofactor">
    <cofactor evidence="1">
        <name>Zn(2+)</name>
        <dbReference type="ChEBI" id="CHEBI:29105"/>
    </cofactor>
</comment>
<dbReference type="Gene3D" id="3.20.20.70">
    <property type="entry name" value="Aldolase class I"/>
    <property type="match status" value="1"/>
</dbReference>
<evidence type="ECO:0000256" key="2">
    <source>
        <dbReference type="ARBA" id="ARBA00022679"/>
    </source>
</evidence>
<proteinExistence type="predicted"/>
<dbReference type="PANTHER" id="PTHR37418">
    <property type="entry name" value="3-KETO-5-AMINOHEXANOATE CLEAVAGE ENZYME-RELATED"/>
    <property type="match status" value="1"/>
</dbReference>
<dbReference type="Pfam" id="PF05853">
    <property type="entry name" value="BKACE"/>
    <property type="match status" value="1"/>
</dbReference>
<evidence type="ECO:0000256" key="1">
    <source>
        <dbReference type="ARBA" id="ARBA00001947"/>
    </source>
</evidence>
<dbReference type="EMBL" id="JAHBCL010000012">
    <property type="protein sequence ID" value="MBS7526734.1"/>
    <property type="molecule type" value="Genomic_DNA"/>
</dbReference>
<evidence type="ECO:0000256" key="3">
    <source>
        <dbReference type="ARBA" id="ARBA00022723"/>
    </source>
</evidence>
<dbReference type="Proteomes" id="UP000746471">
    <property type="component" value="Unassembled WGS sequence"/>
</dbReference>
<evidence type="ECO:0000256" key="4">
    <source>
        <dbReference type="ARBA" id="ARBA00022833"/>
    </source>
</evidence>
<keyword evidence="2" id="KW-0808">Transferase</keyword>
<gene>
    <name evidence="5" type="ORF">KHM83_08595</name>
</gene>
<organism evidence="5 6">
    <name type="scientific">Fusibacter paucivorans</name>
    <dbReference type="NCBI Taxonomy" id="76009"/>
    <lineage>
        <taxon>Bacteria</taxon>
        <taxon>Bacillati</taxon>
        <taxon>Bacillota</taxon>
        <taxon>Clostridia</taxon>
        <taxon>Eubacteriales</taxon>
        <taxon>Eubacteriales Family XII. Incertae Sedis</taxon>
        <taxon>Fusibacter</taxon>
    </lineage>
</organism>
<name>A0ABS5PNI4_9FIRM</name>
<dbReference type="InterPro" id="IPR013785">
    <property type="entry name" value="Aldolase_TIM"/>
</dbReference>
<sequence>MARKVIITVALTGAFHGKEANPNLPEQPEEIAQAAYEAYQAGASIAHIHARDKDGVSSNDPAIFSEINRRVREKCPIIIQNSTAPANKPGTVAADGLKVLEAEYLPEMCSLDCSLIATTWKDRTFIYEWTREFLIDAARRMRDLNIKPELEVFNPTSIEDIVNYVYPEGVLEDPLSFSFVMGMDRNSQQAMQFSNENLVHLINKVPQGSHFSALAIGPHQLPGSVMTMLMGGNIRVGFEDNIYFRKGELAKSNAQLVERVANFAREFGYEVATPAEARTILGIPQLK</sequence>